<dbReference type="AlphaFoldDB" id="A7NGG6"/>
<dbReference type="InterPro" id="IPR050625">
    <property type="entry name" value="ParA/MinD_ATPase"/>
</dbReference>
<keyword evidence="1" id="KW-0597">Phosphoprotein</keyword>
<dbReference type="GO" id="GO:0005524">
    <property type="term" value="F:ATP binding"/>
    <property type="evidence" value="ECO:0007669"/>
    <property type="project" value="TreeGrafter"/>
</dbReference>
<dbReference type="InterPro" id="IPR027417">
    <property type="entry name" value="P-loop_NTPase"/>
</dbReference>
<dbReference type="GO" id="GO:0009898">
    <property type="term" value="C:cytoplasmic side of plasma membrane"/>
    <property type="evidence" value="ECO:0007669"/>
    <property type="project" value="TreeGrafter"/>
</dbReference>
<dbReference type="SUPFAM" id="SSF52172">
    <property type="entry name" value="CheY-like"/>
    <property type="match status" value="1"/>
</dbReference>
<dbReference type="PROSITE" id="PS50110">
    <property type="entry name" value="RESPONSE_REGULATORY"/>
    <property type="match status" value="1"/>
</dbReference>
<gene>
    <name evidence="3" type="ordered locus">Rcas_0422</name>
</gene>
<dbReference type="InterPro" id="IPR001789">
    <property type="entry name" value="Sig_transdc_resp-reg_receiver"/>
</dbReference>
<dbReference type="HOGENOM" id="CLU_033160_3_1_0"/>
<keyword evidence="4" id="KW-1185">Reference proteome</keyword>
<name>A7NGG6_ROSCS</name>
<dbReference type="GO" id="GO:0051782">
    <property type="term" value="P:negative regulation of cell division"/>
    <property type="evidence" value="ECO:0007669"/>
    <property type="project" value="TreeGrafter"/>
</dbReference>
<dbReference type="Pfam" id="PF00072">
    <property type="entry name" value="Response_reg"/>
    <property type="match status" value="1"/>
</dbReference>
<feature type="modified residue" description="4-aspartylphosphate" evidence="1">
    <location>
        <position position="86"/>
    </location>
</feature>
<evidence type="ECO:0000313" key="3">
    <source>
        <dbReference type="EMBL" id="ABU56553.1"/>
    </source>
</evidence>
<evidence type="ECO:0000313" key="4">
    <source>
        <dbReference type="Proteomes" id="UP000000263"/>
    </source>
</evidence>
<reference evidence="3 4" key="1">
    <citation type="submission" date="2007-08" db="EMBL/GenBank/DDBJ databases">
        <title>Complete sequence of Roseiflexus castenholzii DSM 13941.</title>
        <authorList>
            <consortium name="US DOE Joint Genome Institute"/>
            <person name="Copeland A."/>
            <person name="Lucas S."/>
            <person name="Lapidus A."/>
            <person name="Barry K."/>
            <person name="Glavina del Rio T."/>
            <person name="Dalin E."/>
            <person name="Tice H."/>
            <person name="Pitluck S."/>
            <person name="Thompson L.S."/>
            <person name="Brettin T."/>
            <person name="Bruce D."/>
            <person name="Detter J.C."/>
            <person name="Han C."/>
            <person name="Tapia R."/>
            <person name="Schmutz J."/>
            <person name="Larimer F."/>
            <person name="Land M."/>
            <person name="Hauser L."/>
            <person name="Kyrpides N."/>
            <person name="Mikhailova N."/>
            <person name="Bryant D.A."/>
            <person name="Hanada S."/>
            <person name="Tsukatani Y."/>
            <person name="Richardson P."/>
        </authorList>
    </citation>
    <scope>NUCLEOTIDE SEQUENCE [LARGE SCALE GENOMIC DNA]</scope>
    <source>
        <strain evidence="4">DSM 13941 / HLO8</strain>
    </source>
</reference>
<dbReference type="InterPro" id="IPR011006">
    <property type="entry name" value="CheY-like_superfamily"/>
</dbReference>
<dbReference type="Proteomes" id="UP000000263">
    <property type="component" value="Chromosome"/>
</dbReference>
<dbReference type="InterPro" id="IPR025669">
    <property type="entry name" value="AAA_dom"/>
</dbReference>
<proteinExistence type="predicted"/>
<dbReference type="PANTHER" id="PTHR43384:SF13">
    <property type="entry name" value="SLR0110 PROTEIN"/>
    <property type="match status" value="1"/>
</dbReference>
<dbReference type="EMBL" id="CP000804">
    <property type="protein sequence ID" value="ABU56553.1"/>
    <property type="molecule type" value="Genomic_DNA"/>
</dbReference>
<dbReference type="SUPFAM" id="SSF52540">
    <property type="entry name" value="P-loop containing nucleoside triphosphate hydrolases"/>
    <property type="match status" value="1"/>
</dbReference>
<accession>A7NGG6</accession>
<evidence type="ECO:0000256" key="1">
    <source>
        <dbReference type="PROSITE-ProRule" id="PRU00169"/>
    </source>
</evidence>
<dbReference type="GO" id="GO:0005829">
    <property type="term" value="C:cytosol"/>
    <property type="evidence" value="ECO:0007669"/>
    <property type="project" value="TreeGrafter"/>
</dbReference>
<feature type="domain" description="Response regulatory" evidence="2">
    <location>
        <begin position="36"/>
        <end position="149"/>
    </location>
</feature>
<dbReference type="Gene3D" id="3.40.50.2300">
    <property type="match status" value="1"/>
</dbReference>
<dbReference type="Gene3D" id="3.40.50.300">
    <property type="entry name" value="P-loop containing nucleotide triphosphate hydrolases"/>
    <property type="match status" value="1"/>
</dbReference>
<evidence type="ECO:0000259" key="2">
    <source>
        <dbReference type="PROSITE" id="PS50110"/>
    </source>
</evidence>
<dbReference type="GO" id="GO:0000160">
    <property type="term" value="P:phosphorelay signal transduction system"/>
    <property type="evidence" value="ECO:0007669"/>
    <property type="project" value="InterPro"/>
</dbReference>
<sequence>MRDQTAQPAVIRGSANQTRACREERVMSAMTRAIRLIVITSPDQLDQEWINRLAREAEIEHLDRVGSVAAGVLLARQSRPDLVIVDRDVDQVEAAIRQIFTHVPATHCIAVTPSADVPTLRRLVMAGARDVISRPIHHADIMNSIRSVVTAERNRAVRAASTGDRQAGRLVVVVAPKGGVGATTIATNLAVALRQVTNTSVALADIGLQFGDVGVQLNIWSRHTLHDLVLHAGELDDTLFEKVLQTHSSGVKVLLAPHELEAAGDISGEAMIAVLQGLLGRHTYVVCDTWSFLDEVTETLLQRADDVLVVTTPEVPALRNTKGFLEYLTRNELTRGRITLVLNRFPSVNGIALHDVQKHLRYPVGANIPSEGQPITHSINRGVPIVMAQPHSWASQSLLRLAAYVAGDSANLISLQHSGEKKSGKNALPGMKGRRGLLSLMRGT</sequence>
<dbReference type="Pfam" id="PF13614">
    <property type="entry name" value="AAA_31"/>
    <property type="match status" value="1"/>
</dbReference>
<dbReference type="STRING" id="383372.Rcas_0422"/>
<dbReference type="eggNOG" id="COG2197">
    <property type="taxonomic scope" value="Bacteria"/>
</dbReference>
<dbReference type="KEGG" id="rca:Rcas_0422"/>
<dbReference type="PANTHER" id="PTHR43384">
    <property type="entry name" value="SEPTUM SITE-DETERMINING PROTEIN MIND HOMOLOG, CHLOROPLASTIC-RELATED"/>
    <property type="match status" value="1"/>
</dbReference>
<dbReference type="eggNOG" id="COG4963">
    <property type="taxonomic scope" value="Bacteria"/>
</dbReference>
<organism evidence="3 4">
    <name type="scientific">Roseiflexus castenholzii (strain DSM 13941 / HLO8)</name>
    <dbReference type="NCBI Taxonomy" id="383372"/>
    <lineage>
        <taxon>Bacteria</taxon>
        <taxon>Bacillati</taxon>
        <taxon>Chloroflexota</taxon>
        <taxon>Chloroflexia</taxon>
        <taxon>Chloroflexales</taxon>
        <taxon>Roseiflexineae</taxon>
        <taxon>Roseiflexaceae</taxon>
        <taxon>Roseiflexus</taxon>
    </lineage>
</organism>
<protein>
    <submittedName>
        <fullName evidence="3">Response regulator receiver protein</fullName>
    </submittedName>
</protein>
<dbReference type="GO" id="GO:0016887">
    <property type="term" value="F:ATP hydrolysis activity"/>
    <property type="evidence" value="ECO:0007669"/>
    <property type="project" value="TreeGrafter"/>
</dbReference>